<evidence type="ECO:0000256" key="4">
    <source>
        <dbReference type="ARBA" id="ARBA00022989"/>
    </source>
</evidence>
<dbReference type="PANTHER" id="PTHR11432">
    <property type="entry name" value="NADH DEHYDROGENASE SUBUNIT 1"/>
    <property type="match status" value="1"/>
</dbReference>
<gene>
    <name evidence="8" type="ORF">Dsin_025818</name>
</gene>
<keyword evidence="9" id="KW-1185">Reference proteome</keyword>
<evidence type="ECO:0000256" key="7">
    <source>
        <dbReference type="SAM" id="Phobius"/>
    </source>
</evidence>
<feature type="transmembrane region" description="Helical" evidence="7">
    <location>
        <begin position="147"/>
        <end position="169"/>
    </location>
</feature>
<sequence>MMGIIQKNKFTMSHLQFRPKGVERDLKVEKRRHVVKLKKKVNVVMDAEKPGKIMIKETVQCSGTRMMVVKNIKEDSWFIVFLISSLAKCEGLPFDLPEAEEELVAGYPTEYSGIKFGFLIDDIDIDNSDDIDASDDIHSNLDTELELLTMMNALTILSTILLFTEIILLEYRRNPLNG</sequence>
<proteinExistence type="inferred from homology"/>
<evidence type="ECO:0000313" key="9">
    <source>
        <dbReference type="Proteomes" id="UP001281410"/>
    </source>
</evidence>
<dbReference type="InterPro" id="IPR018086">
    <property type="entry name" value="NADH_UbQ_OxRdtase_su1_CS"/>
</dbReference>
<organism evidence="8 9">
    <name type="scientific">Dipteronia sinensis</name>
    <dbReference type="NCBI Taxonomy" id="43782"/>
    <lineage>
        <taxon>Eukaryota</taxon>
        <taxon>Viridiplantae</taxon>
        <taxon>Streptophyta</taxon>
        <taxon>Embryophyta</taxon>
        <taxon>Tracheophyta</taxon>
        <taxon>Spermatophyta</taxon>
        <taxon>Magnoliopsida</taxon>
        <taxon>eudicotyledons</taxon>
        <taxon>Gunneridae</taxon>
        <taxon>Pentapetalae</taxon>
        <taxon>rosids</taxon>
        <taxon>malvids</taxon>
        <taxon>Sapindales</taxon>
        <taxon>Sapindaceae</taxon>
        <taxon>Hippocastanoideae</taxon>
        <taxon>Acereae</taxon>
        <taxon>Dipteronia</taxon>
    </lineage>
</organism>
<evidence type="ECO:0000256" key="6">
    <source>
        <dbReference type="RuleBase" id="RU000471"/>
    </source>
</evidence>
<evidence type="ECO:0000256" key="2">
    <source>
        <dbReference type="ARBA" id="ARBA00010535"/>
    </source>
</evidence>
<dbReference type="InterPro" id="IPR001694">
    <property type="entry name" value="NADH_UbQ_OxRdtase_su1/FPO"/>
</dbReference>
<dbReference type="EMBL" id="JANJYJ010000008">
    <property type="protein sequence ID" value="KAK3194508.1"/>
    <property type="molecule type" value="Genomic_DNA"/>
</dbReference>
<keyword evidence="6" id="KW-0520">NAD</keyword>
<comment type="caution">
    <text evidence="8">The sequence shown here is derived from an EMBL/GenBank/DDBJ whole genome shotgun (WGS) entry which is preliminary data.</text>
</comment>
<dbReference type="GO" id="GO:0009060">
    <property type="term" value="P:aerobic respiration"/>
    <property type="evidence" value="ECO:0007669"/>
    <property type="project" value="TreeGrafter"/>
</dbReference>
<evidence type="ECO:0000256" key="5">
    <source>
        <dbReference type="ARBA" id="ARBA00023136"/>
    </source>
</evidence>
<keyword evidence="3 6" id="KW-0812">Transmembrane</keyword>
<dbReference type="GO" id="GO:0003954">
    <property type="term" value="F:NADH dehydrogenase activity"/>
    <property type="evidence" value="ECO:0007669"/>
    <property type="project" value="TreeGrafter"/>
</dbReference>
<protein>
    <submittedName>
        <fullName evidence="8">Uncharacterized protein</fullName>
    </submittedName>
</protein>
<dbReference type="Proteomes" id="UP001281410">
    <property type="component" value="Unassembled WGS sequence"/>
</dbReference>
<dbReference type="GO" id="GO:0005886">
    <property type="term" value="C:plasma membrane"/>
    <property type="evidence" value="ECO:0007669"/>
    <property type="project" value="UniProtKB-SubCell"/>
</dbReference>
<evidence type="ECO:0000256" key="1">
    <source>
        <dbReference type="ARBA" id="ARBA00004141"/>
    </source>
</evidence>
<evidence type="ECO:0000256" key="3">
    <source>
        <dbReference type="ARBA" id="ARBA00022692"/>
    </source>
</evidence>
<dbReference type="PROSITE" id="PS00668">
    <property type="entry name" value="COMPLEX1_ND1_2"/>
    <property type="match status" value="1"/>
</dbReference>
<accession>A0AAE0DXG7</accession>
<keyword evidence="4 7" id="KW-1133">Transmembrane helix</keyword>
<name>A0AAE0DXG7_9ROSI</name>
<evidence type="ECO:0000313" key="8">
    <source>
        <dbReference type="EMBL" id="KAK3194508.1"/>
    </source>
</evidence>
<dbReference type="AlphaFoldDB" id="A0AAE0DXG7"/>
<comment type="similarity">
    <text evidence="2 6">Belongs to the complex I subunit 1 family.</text>
</comment>
<reference evidence="8" key="1">
    <citation type="journal article" date="2023" name="Plant J.">
        <title>Genome sequences and population genomics provide insights into the demographic history, inbreeding, and mutation load of two 'living fossil' tree species of Dipteronia.</title>
        <authorList>
            <person name="Feng Y."/>
            <person name="Comes H.P."/>
            <person name="Chen J."/>
            <person name="Zhu S."/>
            <person name="Lu R."/>
            <person name="Zhang X."/>
            <person name="Li P."/>
            <person name="Qiu J."/>
            <person name="Olsen K.M."/>
            <person name="Qiu Y."/>
        </authorList>
    </citation>
    <scope>NUCLEOTIDE SEQUENCE</scope>
    <source>
        <strain evidence="8">NBL</strain>
    </source>
</reference>
<comment type="subcellular location">
    <subcellularLocation>
        <location evidence="6">Cell membrane</location>
        <topology evidence="6">Multi-pass membrane protein</topology>
    </subcellularLocation>
    <subcellularLocation>
        <location evidence="1">Membrane</location>
        <topology evidence="1">Multi-pass membrane protein</topology>
    </subcellularLocation>
</comment>
<dbReference type="PANTHER" id="PTHR11432:SF3">
    <property type="entry name" value="NADH-UBIQUINONE OXIDOREDUCTASE CHAIN 1"/>
    <property type="match status" value="1"/>
</dbReference>
<dbReference type="Pfam" id="PF00146">
    <property type="entry name" value="NADHdh"/>
    <property type="match status" value="1"/>
</dbReference>
<keyword evidence="5 7" id="KW-0472">Membrane</keyword>